<dbReference type="Gene3D" id="3.30.530.20">
    <property type="match status" value="1"/>
</dbReference>
<gene>
    <name evidence="4" type="ORF">DFR51_1411</name>
    <name evidence="3" type="ORF">SmB9_24820</name>
</gene>
<dbReference type="EMBL" id="RBWX01000007">
    <property type="protein sequence ID" value="RKS91840.1"/>
    <property type="molecule type" value="Genomic_DNA"/>
</dbReference>
<organism evidence="3 5">
    <name type="scientific">Sphingosinicella microcystinivorans</name>
    <dbReference type="NCBI Taxonomy" id="335406"/>
    <lineage>
        <taxon>Bacteria</taxon>
        <taxon>Pseudomonadati</taxon>
        <taxon>Pseudomonadota</taxon>
        <taxon>Alphaproteobacteria</taxon>
        <taxon>Sphingomonadales</taxon>
        <taxon>Sphingosinicellaceae</taxon>
        <taxon>Sphingosinicella</taxon>
    </lineage>
</organism>
<dbReference type="InterPro" id="IPR023393">
    <property type="entry name" value="START-like_dom_sf"/>
</dbReference>
<evidence type="ECO:0000313" key="3">
    <source>
        <dbReference type="EMBL" id="BBE34824.1"/>
    </source>
</evidence>
<dbReference type="Pfam" id="PF08327">
    <property type="entry name" value="AHSA1"/>
    <property type="match status" value="1"/>
</dbReference>
<dbReference type="Proteomes" id="UP000276029">
    <property type="component" value="Unassembled WGS sequence"/>
</dbReference>
<dbReference type="EMBL" id="AP018711">
    <property type="protein sequence ID" value="BBE34824.1"/>
    <property type="molecule type" value="Genomic_DNA"/>
</dbReference>
<evidence type="ECO:0000313" key="5">
    <source>
        <dbReference type="Proteomes" id="UP000275727"/>
    </source>
</evidence>
<accession>A0AAD1D7Q1</accession>
<dbReference type="AlphaFoldDB" id="A0AAD1D7Q1"/>
<evidence type="ECO:0000313" key="4">
    <source>
        <dbReference type="EMBL" id="RKS91840.1"/>
    </source>
</evidence>
<evidence type="ECO:0000256" key="1">
    <source>
        <dbReference type="ARBA" id="ARBA00006817"/>
    </source>
</evidence>
<evidence type="ECO:0000313" key="6">
    <source>
        <dbReference type="Proteomes" id="UP000276029"/>
    </source>
</evidence>
<keyword evidence="6" id="KW-1185">Reference proteome</keyword>
<dbReference type="InterPro" id="IPR013538">
    <property type="entry name" value="ASHA1/2-like_C"/>
</dbReference>
<dbReference type="RefSeq" id="WP_121048428.1">
    <property type="nucleotide sequence ID" value="NZ_AP018711.1"/>
</dbReference>
<evidence type="ECO:0000259" key="2">
    <source>
        <dbReference type="Pfam" id="PF08327"/>
    </source>
</evidence>
<comment type="similarity">
    <text evidence="1">Belongs to the AHA1 family.</text>
</comment>
<dbReference type="CDD" id="cd08898">
    <property type="entry name" value="SRPBCC_CalC_Aha1-like_5"/>
    <property type="match status" value="1"/>
</dbReference>
<proteinExistence type="inferred from homology"/>
<reference evidence="4 6" key="2">
    <citation type="submission" date="2018-10" db="EMBL/GenBank/DDBJ databases">
        <title>Genomic Encyclopedia of Type Strains, Phase IV (KMG-IV): sequencing the most valuable type-strain genomes for metagenomic binning, comparative biology and taxonomic classification.</title>
        <authorList>
            <person name="Goeker M."/>
        </authorList>
    </citation>
    <scope>NUCLEOTIDE SEQUENCE [LARGE SCALE GENOMIC DNA]</scope>
    <source>
        <strain evidence="4 6">DSM 19791</strain>
    </source>
</reference>
<dbReference type="KEGG" id="smic:SmB9_24820"/>
<protein>
    <submittedName>
        <fullName evidence="4">Uncharacterized protein YndB with AHSA1/START domain</fullName>
    </submittedName>
</protein>
<dbReference type="Proteomes" id="UP000275727">
    <property type="component" value="Chromosome"/>
</dbReference>
<reference evidence="3 5" key="1">
    <citation type="submission" date="2018-06" db="EMBL/GenBank/DDBJ databases">
        <title>Complete Genome Sequence of the Microcystin-Degrading Bacterium Sphingosinicella microcystinivorans Strain B-9.</title>
        <authorList>
            <person name="Jin H."/>
            <person name="Nishizawa T."/>
            <person name="Guo Y."/>
            <person name="Nishizawa A."/>
            <person name="Park H."/>
            <person name="Kato H."/>
            <person name="Tsuji K."/>
            <person name="Harada K."/>
        </authorList>
    </citation>
    <scope>NUCLEOTIDE SEQUENCE [LARGE SCALE GENOMIC DNA]</scope>
    <source>
        <strain evidence="3 5">B9</strain>
    </source>
</reference>
<dbReference type="SUPFAM" id="SSF55961">
    <property type="entry name" value="Bet v1-like"/>
    <property type="match status" value="1"/>
</dbReference>
<sequence length="147" mass="16590">MSDTDRIEQRVYLAATPERVWRALTDAAEFGAWFASELDQPFAEGRTVSMTCLGERFALDIVEMTPPCRLVWRWHPGWVDHSLDYTKEPKTTTVFNLVPHAEGTMLTVTETGFDAIGAARRPSVFRDNVNGWLHQAASLRTYLESAG</sequence>
<feature type="domain" description="Activator of Hsp90 ATPase homologue 1/2-like C-terminal" evidence="2">
    <location>
        <begin position="15"/>
        <end position="144"/>
    </location>
</feature>
<name>A0AAD1D7Q1_SPHMI</name>